<evidence type="ECO:0000313" key="1">
    <source>
        <dbReference type="EMBL" id="KAH9291857.1"/>
    </source>
</evidence>
<dbReference type="Proteomes" id="UP000824469">
    <property type="component" value="Unassembled WGS sequence"/>
</dbReference>
<protein>
    <submittedName>
        <fullName evidence="1">Uncharacterized protein</fullName>
    </submittedName>
</protein>
<comment type="caution">
    <text evidence="1">The sequence shown here is derived from an EMBL/GenBank/DDBJ whole genome shotgun (WGS) entry which is preliminary data.</text>
</comment>
<dbReference type="AlphaFoldDB" id="A0AA38C1P8"/>
<feature type="non-terminal residue" evidence="1">
    <location>
        <position position="64"/>
    </location>
</feature>
<dbReference type="EMBL" id="JAHRHJ020003366">
    <property type="protein sequence ID" value="KAH9291857.1"/>
    <property type="molecule type" value="Genomic_DNA"/>
</dbReference>
<gene>
    <name evidence="1" type="ORF">KI387_042946</name>
</gene>
<accession>A0AA38C1P8</accession>
<name>A0AA38C1P8_TAXCH</name>
<keyword evidence="2" id="KW-1185">Reference proteome</keyword>
<proteinExistence type="predicted"/>
<evidence type="ECO:0000313" key="2">
    <source>
        <dbReference type="Proteomes" id="UP000824469"/>
    </source>
</evidence>
<sequence length="64" mass="7010">MTEVLLHTCGLVLMMPDSLEVLSDGTKRIDKLPSPFTLNSISRLVALQATLQVGRVWKSGSVQQ</sequence>
<reference evidence="1 2" key="1">
    <citation type="journal article" date="2021" name="Nat. Plants">
        <title>The Taxus genome provides insights into paclitaxel biosynthesis.</title>
        <authorList>
            <person name="Xiong X."/>
            <person name="Gou J."/>
            <person name="Liao Q."/>
            <person name="Li Y."/>
            <person name="Zhou Q."/>
            <person name="Bi G."/>
            <person name="Li C."/>
            <person name="Du R."/>
            <person name="Wang X."/>
            <person name="Sun T."/>
            <person name="Guo L."/>
            <person name="Liang H."/>
            <person name="Lu P."/>
            <person name="Wu Y."/>
            <person name="Zhang Z."/>
            <person name="Ro D.K."/>
            <person name="Shang Y."/>
            <person name="Huang S."/>
            <person name="Yan J."/>
        </authorList>
    </citation>
    <scope>NUCLEOTIDE SEQUENCE [LARGE SCALE GENOMIC DNA]</scope>
    <source>
        <strain evidence="1">Ta-2019</strain>
    </source>
</reference>
<organism evidence="1 2">
    <name type="scientific">Taxus chinensis</name>
    <name type="common">Chinese yew</name>
    <name type="synonym">Taxus wallichiana var. chinensis</name>
    <dbReference type="NCBI Taxonomy" id="29808"/>
    <lineage>
        <taxon>Eukaryota</taxon>
        <taxon>Viridiplantae</taxon>
        <taxon>Streptophyta</taxon>
        <taxon>Embryophyta</taxon>
        <taxon>Tracheophyta</taxon>
        <taxon>Spermatophyta</taxon>
        <taxon>Pinopsida</taxon>
        <taxon>Pinidae</taxon>
        <taxon>Conifers II</taxon>
        <taxon>Cupressales</taxon>
        <taxon>Taxaceae</taxon>
        <taxon>Taxus</taxon>
    </lineage>
</organism>